<dbReference type="PROSITE" id="PS00393">
    <property type="entry name" value="PEPCASE_2"/>
    <property type="match status" value="1"/>
</dbReference>
<feature type="active site" evidence="10 12">
    <location>
        <position position="582"/>
    </location>
</feature>
<evidence type="ECO:0000256" key="5">
    <source>
        <dbReference type="ARBA" id="ARBA00022419"/>
    </source>
</evidence>
<protein>
    <recommendedName>
        <fullName evidence="5 10">Phosphoenolpyruvate carboxylase</fullName>
        <shortName evidence="10">PEPC</shortName>
        <shortName evidence="10">PEPCase</shortName>
        <ecNumber evidence="4 10">4.1.1.31</ecNumber>
    </recommendedName>
</protein>
<comment type="cofactor">
    <cofactor evidence="1 10">
        <name>Mg(2+)</name>
        <dbReference type="ChEBI" id="CHEBI:18420"/>
    </cofactor>
</comment>
<dbReference type="EC" id="4.1.1.31" evidence="4 10"/>
<accession>A0A380MNW2</accession>
<evidence type="ECO:0000256" key="6">
    <source>
        <dbReference type="ARBA" id="ARBA00022842"/>
    </source>
</evidence>
<dbReference type="RefSeq" id="WP_072577002.1">
    <property type="nucleotide sequence ID" value="NZ_LWHB01000124.1"/>
</dbReference>
<keyword evidence="13" id="KW-0670">Pyruvate</keyword>
<comment type="subunit">
    <text evidence="10">Homotetramer.</text>
</comment>
<proteinExistence type="inferred from homology"/>
<sequence>MPVSYEQLRERIRLLGHLLGDTVTAYSGEDTLAAIEVLRKGFIEQRTHPDEAKLRALIEQIARTDTECLKYIIRAFSLYFSLANLAEETALAQQRRELREQGANEWEGSFRKTLRECRENQMSAEEVRTMLDQLRVIPVFTAHPTEARRRTTMTMLQEVYAACEDLFSAEKDSPKQRRHAQAVRQIIDMLWASDEIRTRKPLVFDEINNGLHYFKTSLFEAIPRIYRNFDAALAEIYPELAGYDVRPFLRFGSWIGGDRDGNPFVTHETTRQAVLMHADTILSHYEKTLKVLRSRLVYSDTIVDVPKQVRERIAHYQDLDSKVFAYNPDDYLNEPYRRLLEILRAKIKDTRRYIAKNGEVKPRAAYLSVDAFVEDLGLIRKSLCHHDKTAANGEILDLIRLVKTCGFHLASLDIRQESTWHHEVIADIFAHAPNLPDYLSLSKDERFEVLRKLLVSDGAPLIYQDHLSEQTREQLALMKTLAELRALCGERTFGSYIISMASHGADVLEVLFLMRFANLSGIDAQGQPYAALPVAPLFETIEDLKAIDTVLPQLFADAQYRQLLETQGNRQEIMLGYSDSSKDGGILTSAWQLYSAQQTITQIANAHGLQTRLFHGRGGSVSRGGGSTHHAIAAQPPGTLQGEIKFTEQGEVLYAKYANADTAVFELTLAVTGVLKASATQFSKPPAKLAQYESMIARLAERCETRYRQLTDHTEGFYQFFSEATPIAEISLLNIGSRPAHRKKGTPTKQTIRAIPWVFSWSMARFTLPAWYGVGSALVDLSDEEQALVDEMYQQWPFFNAFISNTEMAFAKSDMNIAAHYSALCHQETLRETIMSDIKAEAERTREGLNKMLHQPHLLAHQSELATSLRWRDAYLDPMNHIQIELLKRSRAPGLDEQAKAAISDPLLRTINAIAAGLRNTG</sequence>
<evidence type="ECO:0000256" key="12">
    <source>
        <dbReference type="PROSITE-ProRule" id="PRU10112"/>
    </source>
</evidence>
<dbReference type="InterPro" id="IPR033129">
    <property type="entry name" value="PEPCASE_His_AS"/>
</dbReference>
<evidence type="ECO:0000256" key="2">
    <source>
        <dbReference type="ARBA" id="ARBA00003670"/>
    </source>
</evidence>
<evidence type="ECO:0000256" key="4">
    <source>
        <dbReference type="ARBA" id="ARBA00012305"/>
    </source>
</evidence>
<dbReference type="PANTHER" id="PTHR30523">
    <property type="entry name" value="PHOSPHOENOLPYRUVATE CARBOXYLASE"/>
    <property type="match status" value="1"/>
</dbReference>
<dbReference type="GO" id="GO:0015977">
    <property type="term" value="P:carbon fixation"/>
    <property type="evidence" value="ECO:0007669"/>
    <property type="project" value="UniProtKB-UniRule"/>
</dbReference>
<comment type="similarity">
    <text evidence="3 10">Belongs to the PEPCase type 1 family.</text>
</comment>
<dbReference type="GO" id="GO:0008964">
    <property type="term" value="F:phosphoenolpyruvate carboxylase activity"/>
    <property type="evidence" value="ECO:0007669"/>
    <property type="project" value="UniProtKB-UniRule"/>
</dbReference>
<dbReference type="GO" id="GO:0006107">
    <property type="term" value="P:oxaloacetate metabolic process"/>
    <property type="evidence" value="ECO:0007669"/>
    <property type="project" value="UniProtKB-UniRule"/>
</dbReference>
<feature type="active site" evidence="10 11">
    <location>
        <position position="143"/>
    </location>
</feature>
<evidence type="ECO:0000256" key="8">
    <source>
        <dbReference type="ARBA" id="ARBA00023300"/>
    </source>
</evidence>
<dbReference type="Proteomes" id="UP000254601">
    <property type="component" value="Unassembled WGS sequence"/>
</dbReference>
<dbReference type="PANTHER" id="PTHR30523:SF6">
    <property type="entry name" value="PHOSPHOENOLPYRUVATE CARBOXYLASE"/>
    <property type="match status" value="1"/>
</dbReference>
<keyword evidence="14" id="KW-1185">Reference proteome</keyword>
<reference evidence="13 14" key="1">
    <citation type="submission" date="2018-06" db="EMBL/GenBank/DDBJ databases">
        <authorList>
            <consortium name="Pathogen Informatics"/>
            <person name="Doyle S."/>
        </authorList>
    </citation>
    <scope>NUCLEOTIDE SEQUENCE [LARGE SCALE GENOMIC DNA]</scope>
    <source>
        <strain evidence="13 14">NCTC13337</strain>
    </source>
</reference>
<dbReference type="SUPFAM" id="SSF51621">
    <property type="entry name" value="Phosphoenolpyruvate/pyruvate domain"/>
    <property type="match status" value="1"/>
</dbReference>
<evidence type="ECO:0000256" key="3">
    <source>
        <dbReference type="ARBA" id="ARBA00008346"/>
    </source>
</evidence>
<dbReference type="GO" id="GO:0006099">
    <property type="term" value="P:tricarboxylic acid cycle"/>
    <property type="evidence" value="ECO:0007669"/>
    <property type="project" value="InterPro"/>
</dbReference>
<evidence type="ECO:0000256" key="10">
    <source>
        <dbReference type="HAMAP-Rule" id="MF_00595"/>
    </source>
</evidence>
<dbReference type="PROSITE" id="PS00781">
    <property type="entry name" value="PEPCASE_1"/>
    <property type="match status" value="1"/>
</dbReference>
<evidence type="ECO:0000313" key="14">
    <source>
        <dbReference type="Proteomes" id="UP000254601"/>
    </source>
</evidence>
<dbReference type="Pfam" id="PF00311">
    <property type="entry name" value="PEPcase"/>
    <property type="match status" value="1"/>
</dbReference>
<dbReference type="Gene3D" id="1.20.1440.90">
    <property type="entry name" value="Phosphoenolpyruvate/pyruvate domain"/>
    <property type="match status" value="1"/>
</dbReference>
<dbReference type="OrthoDB" id="9768133at2"/>
<evidence type="ECO:0000313" key="13">
    <source>
        <dbReference type="EMBL" id="SUO93716.1"/>
    </source>
</evidence>
<dbReference type="InterPro" id="IPR015813">
    <property type="entry name" value="Pyrv/PenolPyrv_kinase-like_dom"/>
</dbReference>
<dbReference type="InterPro" id="IPR021135">
    <property type="entry name" value="PEP_COase"/>
</dbReference>
<evidence type="ECO:0000256" key="7">
    <source>
        <dbReference type="ARBA" id="ARBA00023239"/>
    </source>
</evidence>
<dbReference type="InterPro" id="IPR018129">
    <property type="entry name" value="PEP_COase_Lys_AS"/>
</dbReference>
<evidence type="ECO:0000256" key="11">
    <source>
        <dbReference type="PROSITE-ProRule" id="PRU10111"/>
    </source>
</evidence>
<evidence type="ECO:0000256" key="9">
    <source>
        <dbReference type="ARBA" id="ARBA00048995"/>
    </source>
</evidence>
<dbReference type="EMBL" id="UHIC01000001">
    <property type="protein sequence ID" value="SUO93716.1"/>
    <property type="molecule type" value="Genomic_DNA"/>
</dbReference>
<evidence type="ECO:0000256" key="1">
    <source>
        <dbReference type="ARBA" id="ARBA00001946"/>
    </source>
</evidence>
<comment type="catalytic activity">
    <reaction evidence="9 10">
        <text>oxaloacetate + phosphate = phosphoenolpyruvate + hydrogencarbonate</text>
        <dbReference type="Rhea" id="RHEA:28370"/>
        <dbReference type="ChEBI" id="CHEBI:16452"/>
        <dbReference type="ChEBI" id="CHEBI:17544"/>
        <dbReference type="ChEBI" id="CHEBI:43474"/>
        <dbReference type="ChEBI" id="CHEBI:58702"/>
        <dbReference type="EC" id="4.1.1.31"/>
    </reaction>
</comment>
<gene>
    <name evidence="10 13" type="primary">ppc</name>
    <name evidence="13" type="ORF">NCTC13337_00364</name>
</gene>
<dbReference type="GO" id="GO:0000287">
    <property type="term" value="F:magnesium ion binding"/>
    <property type="evidence" value="ECO:0007669"/>
    <property type="project" value="UniProtKB-UniRule"/>
</dbReference>
<dbReference type="NCBIfam" id="NF000584">
    <property type="entry name" value="PRK00009.1"/>
    <property type="match status" value="1"/>
</dbReference>
<keyword evidence="6 10" id="KW-0460">Magnesium</keyword>
<dbReference type="HAMAP" id="MF_00595">
    <property type="entry name" value="PEPcase_type1"/>
    <property type="match status" value="1"/>
</dbReference>
<name>A0A380MNW2_9GAMM</name>
<organism evidence="13 14">
    <name type="scientific">Suttonella ornithocola</name>
    <dbReference type="NCBI Taxonomy" id="279832"/>
    <lineage>
        <taxon>Bacteria</taxon>
        <taxon>Pseudomonadati</taxon>
        <taxon>Pseudomonadota</taxon>
        <taxon>Gammaproteobacteria</taxon>
        <taxon>Cardiobacteriales</taxon>
        <taxon>Cardiobacteriaceae</taxon>
        <taxon>Suttonella</taxon>
    </lineage>
</organism>
<dbReference type="InterPro" id="IPR022805">
    <property type="entry name" value="PEP_COase_bac/pln-type"/>
</dbReference>
<dbReference type="PRINTS" id="PR00150">
    <property type="entry name" value="PEPCARBXLASE"/>
</dbReference>
<keyword evidence="7 10" id="KW-0456">Lyase</keyword>
<dbReference type="GO" id="GO:0005829">
    <property type="term" value="C:cytosol"/>
    <property type="evidence" value="ECO:0007669"/>
    <property type="project" value="TreeGrafter"/>
</dbReference>
<comment type="function">
    <text evidence="2 10">Forms oxaloacetate, a four-carbon dicarboxylic acid source for the tricarboxylic acid cycle.</text>
</comment>
<dbReference type="AlphaFoldDB" id="A0A380MNW2"/>
<keyword evidence="8 10" id="KW-0120">Carbon dioxide fixation</keyword>